<sequence>MPAVDLAALSPGTEVLVAPLYLAGPGSTAPVLDVLNFAPGWTKSIAFGTDTYFTSPCQRVRIANTEASHYGGWTITYAEDPLGVPDWITTFDRNTPQEVVAGFADTLVRSLPSNFRDYFSGGPHYIGDGHEGVFRRHNWQLVRGSGPYWSFSPDGHAGVRTRTHWIHEYDELLSPPRSMWRVAAGADPRVASTWRAYFSAFTLPHLRAAAAAALTSGNAVVRRVEEIPEPHRALVNVRLAEPSPTAPLVRAALDRRPYVPQLATAKAPTTNTDSTADHGRSRRQR</sequence>
<proteinExistence type="predicted"/>
<dbReference type="RefSeq" id="WP_353946490.1">
    <property type="nucleotide sequence ID" value="NZ_CP159534.1"/>
</dbReference>
<dbReference type="InterPro" id="IPR005523">
    <property type="entry name" value="DUF317_SPDY"/>
</dbReference>
<dbReference type="KEGG" id="stac:ABII15_36060"/>
<accession>A0AAU8J3F4</accession>
<gene>
    <name evidence="3" type="ORF">ABII15_36060</name>
</gene>
<name>A0AAU8J3F4_9ACTN</name>
<reference evidence="3" key="1">
    <citation type="submission" date="2024-06" db="EMBL/GenBank/DDBJ databases">
        <title>Streptomyces sp. strain HUAS MG91 genome sequences.</title>
        <authorList>
            <person name="Mo P."/>
        </authorList>
    </citation>
    <scope>NUCLEOTIDE SEQUENCE</scope>
    <source>
        <strain evidence="3">HUAS MG91</strain>
    </source>
</reference>
<evidence type="ECO:0000256" key="1">
    <source>
        <dbReference type="SAM" id="MobiDB-lite"/>
    </source>
</evidence>
<feature type="region of interest" description="Disordered" evidence="1">
    <location>
        <begin position="261"/>
        <end position="285"/>
    </location>
</feature>
<evidence type="ECO:0000259" key="2">
    <source>
        <dbReference type="Pfam" id="PF03771"/>
    </source>
</evidence>
<organism evidence="3">
    <name type="scientific">Streptomyces tabacisoli</name>
    <dbReference type="NCBI Taxonomy" id="3156398"/>
    <lineage>
        <taxon>Bacteria</taxon>
        <taxon>Bacillati</taxon>
        <taxon>Actinomycetota</taxon>
        <taxon>Actinomycetes</taxon>
        <taxon>Kitasatosporales</taxon>
        <taxon>Streptomycetaceae</taxon>
        <taxon>Streptomyces</taxon>
    </lineage>
</organism>
<dbReference type="EMBL" id="CP159534">
    <property type="protein sequence ID" value="XCJ75055.1"/>
    <property type="molecule type" value="Genomic_DNA"/>
</dbReference>
<protein>
    <submittedName>
        <fullName evidence="3">DUF317 domain-containing protein</fullName>
    </submittedName>
</protein>
<dbReference type="Pfam" id="PF03771">
    <property type="entry name" value="SPDY"/>
    <property type="match status" value="1"/>
</dbReference>
<evidence type="ECO:0000313" key="3">
    <source>
        <dbReference type="EMBL" id="XCJ75055.1"/>
    </source>
</evidence>
<dbReference type="AlphaFoldDB" id="A0AAU8J3F4"/>
<feature type="domain" description="DUF317" evidence="2">
    <location>
        <begin position="54"/>
        <end position="110"/>
    </location>
</feature>